<proteinExistence type="predicted"/>
<accession>A0A804Q0L1</accession>
<reference evidence="2" key="2">
    <citation type="submission" date="2019-07" db="EMBL/GenBank/DDBJ databases">
        <authorList>
            <person name="Seetharam A."/>
            <person name="Woodhouse M."/>
            <person name="Cannon E."/>
        </authorList>
    </citation>
    <scope>NUCLEOTIDE SEQUENCE [LARGE SCALE GENOMIC DNA]</scope>
    <source>
        <strain evidence="2">cv. B73</strain>
    </source>
</reference>
<dbReference type="PROSITE" id="PS51257">
    <property type="entry name" value="PROKAR_LIPOPROTEIN"/>
    <property type="match status" value="1"/>
</dbReference>
<keyword evidence="3" id="KW-1185">Reference proteome</keyword>
<dbReference type="Proteomes" id="UP000007305">
    <property type="component" value="Chromosome 6"/>
</dbReference>
<reference evidence="3" key="1">
    <citation type="journal article" date="2009" name="Science">
        <title>The B73 maize genome: complexity, diversity, and dynamics.</title>
        <authorList>
            <person name="Schnable P.S."/>
            <person name="Ware D."/>
            <person name="Fulton R.S."/>
            <person name="Stein J.C."/>
            <person name="Wei F."/>
            <person name="Pasternak S."/>
            <person name="Liang C."/>
            <person name="Zhang J."/>
            <person name="Fulton L."/>
            <person name="Graves T.A."/>
            <person name="Minx P."/>
            <person name="Reily A.D."/>
            <person name="Courtney L."/>
            <person name="Kruchowski S.S."/>
            <person name="Tomlinson C."/>
            <person name="Strong C."/>
            <person name="Delehaunty K."/>
            <person name="Fronick C."/>
            <person name="Courtney B."/>
            <person name="Rock S.M."/>
            <person name="Belter E."/>
            <person name="Du F."/>
            <person name="Kim K."/>
            <person name="Abbott R.M."/>
            <person name="Cotton M."/>
            <person name="Levy A."/>
            <person name="Marchetto P."/>
            <person name="Ochoa K."/>
            <person name="Jackson S.M."/>
            <person name="Gillam B."/>
            <person name="Chen W."/>
            <person name="Yan L."/>
            <person name="Higginbotham J."/>
            <person name="Cardenas M."/>
            <person name="Waligorski J."/>
            <person name="Applebaum E."/>
            <person name="Phelps L."/>
            <person name="Falcone J."/>
            <person name="Kanchi K."/>
            <person name="Thane T."/>
            <person name="Scimone A."/>
            <person name="Thane N."/>
            <person name="Henke J."/>
            <person name="Wang T."/>
            <person name="Ruppert J."/>
            <person name="Shah N."/>
            <person name="Rotter K."/>
            <person name="Hodges J."/>
            <person name="Ingenthron E."/>
            <person name="Cordes M."/>
            <person name="Kohlberg S."/>
            <person name="Sgro J."/>
            <person name="Delgado B."/>
            <person name="Mead K."/>
            <person name="Chinwalla A."/>
            <person name="Leonard S."/>
            <person name="Crouse K."/>
            <person name="Collura K."/>
            <person name="Kudrna D."/>
            <person name="Currie J."/>
            <person name="He R."/>
            <person name="Angelova A."/>
            <person name="Rajasekar S."/>
            <person name="Mueller T."/>
            <person name="Lomeli R."/>
            <person name="Scara G."/>
            <person name="Ko A."/>
            <person name="Delaney K."/>
            <person name="Wissotski M."/>
            <person name="Lopez G."/>
            <person name="Campos D."/>
            <person name="Braidotti M."/>
            <person name="Ashley E."/>
            <person name="Golser W."/>
            <person name="Kim H."/>
            <person name="Lee S."/>
            <person name="Lin J."/>
            <person name="Dujmic Z."/>
            <person name="Kim W."/>
            <person name="Talag J."/>
            <person name="Zuccolo A."/>
            <person name="Fan C."/>
            <person name="Sebastian A."/>
            <person name="Kramer M."/>
            <person name="Spiegel L."/>
            <person name="Nascimento L."/>
            <person name="Zutavern T."/>
            <person name="Miller B."/>
            <person name="Ambroise C."/>
            <person name="Muller S."/>
            <person name="Spooner W."/>
            <person name="Narechania A."/>
            <person name="Ren L."/>
            <person name="Wei S."/>
            <person name="Kumari S."/>
            <person name="Faga B."/>
            <person name="Levy M.J."/>
            <person name="McMahan L."/>
            <person name="Van Buren P."/>
            <person name="Vaughn M.W."/>
            <person name="Ying K."/>
            <person name="Yeh C.-T."/>
            <person name="Emrich S.J."/>
            <person name="Jia Y."/>
            <person name="Kalyanaraman A."/>
            <person name="Hsia A.-P."/>
            <person name="Barbazuk W.B."/>
            <person name="Baucom R.S."/>
            <person name="Brutnell T.P."/>
            <person name="Carpita N.C."/>
            <person name="Chaparro C."/>
            <person name="Chia J.-M."/>
            <person name="Deragon J.-M."/>
            <person name="Estill J.C."/>
            <person name="Fu Y."/>
            <person name="Jeddeloh J.A."/>
            <person name="Han Y."/>
            <person name="Lee H."/>
            <person name="Li P."/>
            <person name="Lisch D.R."/>
            <person name="Liu S."/>
            <person name="Liu Z."/>
            <person name="Nagel D.H."/>
            <person name="McCann M.C."/>
            <person name="SanMiguel P."/>
            <person name="Myers A.M."/>
            <person name="Nettleton D."/>
            <person name="Nguyen J."/>
            <person name="Penning B.W."/>
            <person name="Ponnala L."/>
            <person name="Schneider K.L."/>
            <person name="Schwartz D.C."/>
            <person name="Sharma A."/>
            <person name="Soderlund C."/>
            <person name="Springer N.M."/>
            <person name="Sun Q."/>
            <person name="Wang H."/>
            <person name="Waterman M."/>
            <person name="Westerman R."/>
            <person name="Wolfgruber T.K."/>
            <person name="Yang L."/>
            <person name="Yu Y."/>
            <person name="Zhang L."/>
            <person name="Zhou S."/>
            <person name="Zhu Q."/>
            <person name="Bennetzen J.L."/>
            <person name="Dawe R.K."/>
            <person name="Jiang J."/>
            <person name="Jiang N."/>
            <person name="Presting G.G."/>
            <person name="Wessler S.R."/>
            <person name="Aluru S."/>
            <person name="Martienssen R.A."/>
            <person name="Clifton S.W."/>
            <person name="McCombie W.R."/>
            <person name="Wing R.A."/>
            <person name="Wilson R.K."/>
        </authorList>
    </citation>
    <scope>NUCLEOTIDE SEQUENCE [LARGE SCALE GENOMIC DNA]</scope>
    <source>
        <strain evidence="3">cv. B73</strain>
    </source>
</reference>
<feature type="transmembrane region" description="Helical" evidence="1">
    <location>
        <begin position="79"/>
        <end position="100"/>
    </location>
</feature>
<sequence length="137" mass="14193">MKCLYACGRSKRRTTDHTAPTGAAIACTTAEQHCPARAACSWCRATSAGTAAHDAPCDAAFAPPPLSTRLCCCGDGRGAVYGIAAACLTALLCTALLLSVPGRHTLPHLKALKVLWLGRAVLFRRGEGGGRTGKGWV</sequence>
<protein>
    <submittedName>
        <fullName evidence="2">Uncharacterized protein</fullName>
    </submittedName>
</protein>
<evidence type="ECO:0000313" key="3">
    <source>
        <dbReference type="Proteomes" id="UP000007305"/>
    </source>
</evidence>
<dbReference type="Gramene" id="Zm00001eb290150_T001">
    <property type="protein sequence ID" value="Zm00001eb290150_P001"/>
    <property type="gene ID" value="Zm00001eb290150"/>
</dbReference>
<name>A0A804Q0L1_MAIZE</name>
<dbReference type="AlphaFoldDB" id="A0A804Q0L1"/>
<keyword evidence="1" id="KW-0472">Membrane</keyword>
<dbReference type="FunCoup" id="A0A804Q0L1">
    <property type="interactions" value="21"/>
</dbReference>
<evidence type="ECO:0000256" key="1">
    <source>
        <dbReference type="SAM" id="Phobius"/>
    </source>
</evidence>
<keyword evidence="1" id="KW-0812">Transmembrane</keyword>
<dbReference type="InParanoid" id="A0A804Q0L1"/>
<dbReference type="EnsemblPlants" id="Zm00001eb290150_T001">
    <property type="protein sequence ID" value="Zm00001eb290150_P001"/>
    <property type="gene ID" value="Zm00001eb290150"/>
</dbReference>
<evidence type="ECO:0000313" key="2">
    <source>
        <dbReference type="EnsemblPlants" id="Zm00001eb290150_P001"/>
    </source>
</evidence>
<organism evidence="2 3">
    <name type="scientific">Zea mays</name>
    <name type="common">Maize</name>
    <dbReference type="NCBI Taxonomy" id="4577"/>
    <lineage>
        <taxon>Eukaryota</taxon>
        <taxon>Viridiplantae</taxon>
        <taxon>Streptophyta</taxon>
        <taxon>Embryophyta</taxon>
        <taxon>Tracheophyta</taxon>
        <taxon>Spermatophyta</taxon>
        <taxon>Magnoliopsida</taxon>
        <taxon>Liliopsida</taxon>
        <taxon>Poales</taxon>
        <taxon>Poaceae</taxon>
        <taxon>PACMAD clade</taxon>
        <taxon>Panicoideae</taxon>
        <taxon>Andropogonodae</taxon>
        <taxon>Andropogoneae</taxon>
        <taxon>Tripsacinae</taxon>
        <taxon>Zea</taxon>
    </lineage>
</organism>
<keyword evidence="1" id="KW-1133">Transmembrane helix</keyword>
<reference evidence="2" key="3">
    <citation type="submission" date="2021-05" db="UniProtKB">
        <authorList>
            <consortium name="EnsemblPlants"/>
        </authorList>
    </citation>
    <scope>IDENTIFICATION</scope>
    <source>
        <strain evidence="2">cv. B73</strain>
    </source>
</reference>